<evidence type="ECO:0008006" key="3">
    <source>
        <dbReference type="Google" id="ProtNLM"/>
    </source>
</evidence>
<accession>A0A2S8AAT0</accession>
<reference evidence="1 2" key="1">
    <citation type="submission" date="2018-02" db="EMBL/GenBank/DDBJ databases">
        <title>Genome sequences of Apibacter spp., gut symbionts of Asian honey bees.</title>
        <authorList>
            <person name="Kwong W.K."/>
            <person name="Steele M.I."/>
            <person name="Moran N.A."/>
        </authorList>
    </citation>
    <scope>NUCLEOTIDE SEQUENCE [LARGE SCALE GENOMIC DNA]</scope>
    <source>
        <strain evidence="2">wkB301</strain>
    </source>
</reference>
<evidence type="ECO:0000313" key="2">
    <source>
        <dbReference type="Proteomes" id="UP000238042"/>
    </source>
</evidence>
<sequence length="320" mass="38377">MKVALISLDYYGYDKYIVSAMKNLGIETIHIDIYANRYIYPNLWVRFKNLLNKTFFESNIKRQHLDRLIHNELSPLGIFDKIIIIHAEWLSSETLLYCQTVCKKMIAYHYDGIQRMPAISNTFNYFDKIYSYDKQDVEKYNLEFIPNFIYEEDTQKKDNILPKAFNISSLDQRTIILEKIAKVLQEKNFPYDFFVVNRRQINFYIPKIKTKIKYLNHMISREESLKKIKDSTIMIDVQRPEQEGLTFRVFEALGYRKKLITTNKDIVNYDFYNPNNILLLDPDNIEISDSFLNSKYQEVPKEIIEKYQIKNWVKKILEIN</sequence>
<keyword evidence="2" id="KW-1185">Reference proteome</keyword>
<dbReference type="OrthoDB" id="3251881at2"/>
<organism evidence="1 2">
    <name type="scientific">Apibacter adventoris</name>
    <dbReference type="NCBI Taxonomy" id="1679466"/>
    <lineage>
        <taxon>Bacteria</taxon>
        <taxon>Pseudomonadati</taxon>
        <taxon>Bacteroidota</taxon>
        <taxon>Flavobacteriia</taxon>
        <taxon>Flavobacteriales</taxon>
        <taxon>Weeksellaceae</taxon>
        <taxon>Apibacter</taxon>
    </lineage>
</organism>
<dbReference type="EMBL" id="PSZM01000040">
    <property type="protein sequence ID" value="PQL91690.1"/>
    <property type="molecule type" value="Genomic_DNA"/>
</dbReference>
<dbReference type="AlphaFoldDB" id="A0A2S8AAT0"/>
<dbReference type="RefSeq" id="WP_105247062.1">
    <property type="nucleotide sequence ID" value="NZ_PSZM01000040.1"/>
</dbReference>
<dbReference type="Proteomes" id="UP000238042">
    <property type="component" value="Unassembled WGS sequence"/>
</dbReference>
<protein>
    <recommendedName>
        <fullName evidence="3">Lipopolysaccharide biosynthesis protein</fullName>
    </recommendedName>
</protein>
<name>A0A2S8AAT0_9FLAO</name>
<evidence type="ECO:0000313" key="1">
    <source>
        <dbReference type="EMBL" id="PQL91690.1"/>
    </source>
</evidence>
<proteinExistence type="predicted"/>
<gene>
    <name evidence="1" type="ORF">C4S77_07775</name>
</gene>
<comment type="caution">
    <text evidence="1">The sequence shown here is derived from an EMBL/GenBank/DDBJ whole genome shotgun (WGS) entry which is preliminary data.</text>
</comment>